<dbReference type="STRING" id="8022.A0A060X8U4"/>
<organism evidence="2 3">
    <name type="scientific">Oncorhynchus mykiss</name>
    <name type="common">Rainbow trout</name>
    <name type="synonym">Salmo gairdneri</name>
    <dbReference type="NCBI Taxonomy" id="8022"/>
    <lineage>
        <taxon>Eukaryota</taxon>
        <taxon>Metazoa</taxon>
        <taxon>Chordata</taxon>
        <taxon>Craniata</taxon>
        <taxon>Vertebrata</taxon>
        <taxon>Euteleostomi</taxon>
        <taxon>Actinopterygii</taxon>
        <taxon>Neopterygii</taxon>
        <taxon>Teleostei</taxon>
        <taxon>Protacanthopterygii</taxon>
        <taxon>Salmoniformes</taxon>
        <taxon>Salmonidae</taxon>
        <taxon>Salmoninae</taxon>
        <taxon>Oncorhynchus</taxon>
    </lineage>
</organism>
<feature type="domain" description="Tc1-like transposase DDE" evidence="1">
    <location>
        <begin position="84"/>
        <end position="131"/>
    </location>
</feature>
<dbReference type="Gene3D" id="3.30.420.10">
    <property type="entry name" value="Ribonuclease H-like superfamily/Ribonuclease H"/>
    <property type="match status" value="2"/>
</dbReference>
<reference evidence="2" key="2">
    <citation type="submission" date="2014-03" db="EMBL/GenBank/DDBJ databases">
        <authorList>
            <person name="Genoscope - CEA"/>
        </authorList>
    </citation>
    <scope>NUCLEOTIDE SEQUENCE</scope>
</reference>
<dbReference type="Pfam" id="PF13358">
    <property type="entry name" value="DDE_3"/>
    <property type="match status" value="1"/>
</dbReference>
<dbReference type="Proteomes" id="UP000193380">
    <property type="component" value="Unassembled WGS sequence"/>
</dbReference>
<dbReference type="AlphaFoldDB" id="A0A060X8U4"/>
<gene>
    <name evidence="2" type="ORF">GSONMT00046282001</name>
</gene>
<sequence>MQETSLEWAQPEPRLEPIEHLWRDLKIAVQRRSLSNLTELERICREEWGKLPKYRCVKLVESYPRRPEAAIATKGASTKTMTQHTSRLCKGYLTKESDGVLHQMTWPPQSPDLNPIENVWDEFDRRVKEKQPTCVQHMWELLQDCWKNIPGEAGWENARSVQSCHQGKGWLLRRISNIKYTLICLALFSVCAIS</sequence>
<reference evidence="2" key="1">
    <citation type="journal article" date="2014" name="Nat. Commun.">
        <title>The rainbow trout genome provides novel insights into evolution after whole-genome duplication in vertebrates.</title>
        <authorList>
            <person name="Berthelot C."/>
            <person name="Brunet F."/>
            <person name="Chalopin D."/>
            <person name="Juanchich A."/>
            <person name="Bernard M."/>
            <person name="Noel B."/>
            <person name="Bento P."/>
            <person name="Da Silva C."/>
            <person name="Labadie K."/>
            <person name="Alberti A."/>
            <person name="Aury J.M."/>
            <person name="Louis A."/>
            <person name="Dehais P."/>
            <person name="Bardou P."/>
            <person name="Montfort J."/>
            <person name="Klopp C."/>
            <person name="Cabau C."/>
            <person name="Gaspin C."/>
            <person name="Thorgaard G.H."/>
            <person name="Boussaha M."/>
            <person name="Quillet E."/>
            <person name="Guyomard R."/>
            <person name="Galiana D."/>
            <person name="Bobe J."/>
            <person name="Volff J.N."/>
            <person name="Genet C."/>
            <person name="Wincker P."/>
            <person name="Jaillon O."/>
            <person name="Roest Crollius H."/>
            <person name="Guiguen Y."/>
        </authorList>
    </citation>
    <scope>NUCLEOTIDE SEQUENCE [LARGE SCALE GENOMIC DNA]</scope>
</reference>
<accession>A0A060X8U4</accession>
<evidence type="ECO:0000313" key="2">
    <source>
        <dbReference type="EMBL" id="CDQ73230.1"/>
    </source>
</evidence>
<dbReference type="InterPro" id="IPR038717">
    <property type="entry name" value="Tc1-like_DDE_dom"/>
</dbReference>
<dbReference type="GO" id="GO:0003676">
    <property type="term" value="F:nucleic acid binding"/>
    <property type="evidence" value="ECO:0007669"/>
    <property type="project" value="InterPro"/>
</dbReference>
<evidence type="ECO:0000259" key="1">
    <source>
        <dbReference type="Pfam" id="PF13358"/>
    </source>
</evidence>
<dbReference type="PaxDb" id="8022-A0A060X8U4"/>
<dbReference type="EMBL" id="FR904888">
    <property type="protein sequence ID" value="CDQ73230.1"/>
    <property type="molecule type" value="Genomic_DNA"/>
</dbReference>
<evidence type="ECO:0000313" key="3">
    <source>
        <dbReference type="Proteomes" id="UP000193380"/>
    </source>
</evidence>
<name>A0A060X8U4_ONCMY</name>
<dbReference type="InterPro" id="IPR036397">
    <property type="entry name" value="RNaseH_sf"/>
</dbReference>
<proteinExistence type="predicted"/>
<protein>
    <recommendedName>
        <fullName evidence="1">Tc1-like transposase DDE domain-containing protein</fullName>
    </recommendedName>
</protein>